<dbReference type="Pfam" id="PF10469">
    <property type="entry name" value="AKAP7_NLS"/>
    <property type="match status" value="1"/>
</dbReference>
<organism evidence="2 3">
    <name type="scientific">Pullulanibacillus pueri</name>
    <dbReference type="NCBI Taxonomy" id="1437324"/>
    <lineage>
        <taxon>Bacteria</taxon>
        <taxon>Bacillati</taxon>
        <taxon>Bacillota</taxon>
        <taxon>Bacilli</taxon>
        <taxon>Bacillales</taxon>
        <taxon>Sporolactobacillaceae</taxon>
        <taxon>Pullulanibacillus</taxon>
    </lineage>
</organism>
<reference evidence="2" key="1">
    <citation type="journal article" date="2014" name="Int. J. Syst. Evol. Microbiol.">
        <title>Complete genome sequence of Corynebacterium casei LMG S-19264T (=DSM 44701T), isolated from a smear-ripened cheese.</title>
        <authorList>
            <consortium name="US DOE Joint Genome Institute (JGI-PGF)"/>
            <person name="Walter F."/>
            <person name="Albersmeier A."/>
            <person name="Kalinowski J."/>
            <person name="Ruckert C."/>
        </authorList>
    </citation>
    <scope>NUCLEOTIDE SEQUENCE</scope>
    <source>
        <strain evidence="2">CGMCC 1.12777</strain>
    </source>
</reference>
<sequence length="232" mass="26705">MDHSEMKATYERLWSQGIQGIQEQALRGDPHLFNKACDHRKGLTLICRPSPQIQETVIAFLKEAYQLEPEQYFYQASELHTTVLAIMTCHVDFNVSKGDVGSYIEVLETAVQDLRRFNIAYRGITASPDSVMIQGFPQDATLALIRENIRTRFKKYNLKSTLDERYSAHTAHMTCLRFKTAQLDNGSQFLRLLKQYRAFDFGTSPITELELVVNDWYMSVDKTEVLHTLSLT</sequence>
<keyword evidence="3" id="KW-1185">Reference proteome</keyword>
<dbReference type="SUPFAM" id="SSF55144">
    <property type="entry name" value="LigT-like"/>
    <property type="match status" value="1"/>
</dbReference>
<name>A0A8J2ZQK5_9BACL</name>
<proteinExistence type="predicted"/>
<evidence type="ECO:0000313" key="2">
    <source>
        <dbReference type="EMBL" id="GGH73414.1"/>
    </source>
</evidence>
<dbReference type="AlphaFoldDB" id="A0A8J2ZQK5"/>
<dbReference type="RefSeq" id="WP_188494908.1">
    <property type="nucleotide sequence ID" value="NZ_BMFV01000001.1"/>
</dbReference>
<comment type="caution">
    <text evidence="2">The sequence shown here is derived from an EMBL/GenBank/DDBJ whole genome shotgun (WGS) entry which is preliminary data.</text>
</comment>
<dbReference type="Proteomes" id="UP000656813">
    <property type="component" value="Unassembled WGS sequence"/>
</dbReference>
<protein>
    <recommendedName>
        <fullName evidence="1">A-kinase anchor protein 7-like phosphoesterase domain-containing protein</fullName>
    </recommendedName>
</protein>
<dbReference type="EMBL" id="BMFV01000001">
    <property type="protein sequence ID" value="GGH73414.1"/>
    <property type="molecule type" value="Genomic_DNA"/>
</dbReference>
<gene>
    <name evidence="2" type="ORF">GCM10007096_00620</name>
</gene>
<dbReference type="Gene3D" id="3.90.1140.10">
    <property type="entry name" value="Cyclic phosphodiesterase"/>
    <property type="match status" value="1"/>
</dbReference>
<dbReference type="InterPro" id="IPR019510">
    <property type="entry name" value="AKAP7-like_phosphoesterase"/>
</dbReference>
<feature type="domain" description="A-kinase anchor protein 7-like phosphoesterase" evidence="1">
    <location>
        <begin position="53"/>
        <end position="213"/>
    </location>
</feature>
<dbReference type="InterPro" id="IPR009097">
    <property type="entry name" value="Cyclic_Pdiesterase"/>
</dbReference>
<accession>A0A8J2ZQK5</accession>
<evidence type="ECO:0000313" key="3">
    <source>
        <dbReference type="Proteomes" id="UP000656813"/>
    </source>
</evidence>
<reference evidence="2" key="2">
    <citation type="submission" date="2020-09" db="EMBL/GenBank/DDBJ databases">
        <authorList>
            <person name="Sun Q."/>
            <person name="Zhou Y."/>
        </authorList>
    </citation>
    <scope>NUCLEOTIDE SEQUENCE</scope>
    <source>
        <strain evidence="2">CGMCC 1.12777</strain>
    </source>
</reference>
<evidence type="ECO:0000259" key="1">
    <source>
        <dbReference type="Pfam" id="PF10469"/>
    </source>
</evidence>